<protein>
    <recommendedName>
        <fullName evidence="3">VOC domain-containing protein</fullName>
    </recommendedName>
</protein>
<dbReference type="RefSeq" id="WP_216318864.1">
    <property type="nucleotide sequence ID" value="NZ_JAHKRT010000001.1"/>
</dbReference>
<comment type="caution">
    <text evidence="1">The sequence shown here is derived from an EMBL/GenBank/DDBJ whole genome shotgun (WGS) entry which is preliminary data.</text>
</comment>
<dbReference type="EMBL" id="JAHKRT010000001">
    <property type="protein sequence ID" value="MBU3076523.1"/>
    <property type="molecule type" value="Genomic_DNA"/>
</dbReference>
<sequence length="159" mass="17648">MLFHVSIEADRPQHVASVIAELWDGKALPFPPVGLGSWVAFAGDDRSTLIEVYPRGTELHEAPGDHDAVGVTAAHRRYTATHMAIATPLDVDRVFAIARREDWPCKVCTRGGKFRVIELWVEGGQLVEVLTAEMQREYLATVTIENWERMLAAAPRMAA</sequence>
<evidence type="ECO:0000313" key="2">
    <source>
        <dbReference type="Proteomes" id="UP000776276"/>
    </source>
</evidence>
<evidence type="ECO:0008006" key="3">
    <source>
        <dbReference type="Google" id="ProtNLM"/>
    </source>
</evidence>
<name>A0ABS6BDY5_9SPHN</name>
<proteinExistence type="predicted"/>
<gene>
    <name evidence="1" type="ORF">KOF26_01485</name>
</gene>
<keyword evidence="2" id="KW-1185">Reference proteome</keyword>
<dbReference type="Proteomes" id="UP000776276">
    <property type="component" value="Unassembled WGS sequence"/>
</dbReference>
<evidence type="ECO:0000313" key="1">
    <source>
        <dbReference type="EMBL" id="MBU3076523.1"/>
    </source>
</evidence>
<organism evidence="1 2">
    <name type="scientific">Sphingomonas quercus</name>
    <dbReference type="NCBI Taxonomy" id="2842451"/>
    <lineage>
        <taxon>Bacteria</taxon>
        <taxon>Pseudomonadati</taxon>
        <taxon>Pseudomonadota</taxon>
        <taxon>Alphaproteobacteria</taxon>
        <taxon>Sphingomonadales</taxon>
        <taxon>Sphingomonadaceae</taxon>
        <taxon>Sphingomonas</taxon>
    </lineage>
</organism>
<reference evidence="1 2" key="1">
    <citation type="submission" date="2021-06" db="EMBL/GenBank/DDBJ databases">
        <title>Sphingomonas sp. XMGL2, whole genome shotgun sequencing project.</title>
        <authorList>
            <person name="Zhao G."/>
            <person name="Shen L."/>
        </authorList>
    </citation>
    <scope>NUCLEOTIDE SEQUENCE [LARGE SCALE GENOMIC DNA]</scope>
    <source>
        <strain evidence="1 2">XMGL2</strain>
    </source>
</reference>
<accession>A0ABS6BDY5</accession>